<proteinExistence type="predicted"/>
<gene>
    <name evidence="2" type="ORF">C8F04DRAFT_962595</name>
</gene>
<evidence type="ECO:0000259" key="1">
    <source>
        <dbReference type="Pfam" id="PF18718"/>
    </source>
</evidence>
<organism evidence="2 3">
    <name type="scientific">Mycena alexandri</name>
    <dbReference type="NCBI Taxonomy" id="1745969"/>
    <lineage>
        <taxon>Eukaryota</taxon>
        <taxon>Fungi</taxon>
        <taxon>Dikarya</taxon>
        <taxon>Basidiomycota</taxon>
        <taxon>Agaricomycotina</taxon>
        <taxon>Agaricomycetes</taxon>
        <taxon>Agaricomycetidae</taxon>
        <taxon>Agaricales</taxon>
        <taxon>Marasmiineae</taxon>
        <taxon>Mycenaceae</taxon>
        <taxon>Mycena</taxon>
    </lineage>
</organism>
<feature type="non-terminal residue" evidence="2">
    <location>
        <position position="297"/>
    </location>
</feature>
<name>A0AAD6WYV2_9AGAR</name>
<feature type="domain" description="CxC5 like cysteine cluster associated with KDZ" evidence="1">
    <location>
        <begin position="85"/>
        <end position="199"/>
    </location>
</feature>
<dbReference type="EMBL" id="JARJCM010000099">
    <property type="protein sequence ID" value="KAJ7029645.1"/>
    <property type="molecule type" value="Genomic_DNA"/>
</dbReference>
<protein>
    <recommendedName>
        <fullName evidence="1">CxC5 like cysteine cluster associated with KDZ domain-containing protein</fullName>
    </recommendedName>
</protein>
<reference evidence="2" key="1">
    <citation type="submission" date="2023-03" db="EMBL/GenBank/DDBJ databases">
        <title>Massive genome expansion in bonnet fungi (Mycena s.s.) driven by repeated elements and novel gene families across ecological guilds.</title>
        <authorList>
            <consortium name="Lawrence Berkeley National Laboratory"/>
            <person name="Harder C.B."/>
            <person name="Miyauchi S."/>
            <person name="Viragh M."/>
            <person name="Kuo A."/>
            <person name="Thoen E."/>
            <person name="Andreopoulos B."/>
            <person name="Lu D."/>
            <person name="Skrede I."/>
            <person name="Drula E."/>
            <person name="Henrissat B."/>
            <person name="Morin E."/>
            <person name="Kohler A."/>
            <person name="Barry K."/>
            <person name="LaButti K."/>
            <person name="Morin E."/>
            <person name="Salamov A."/>
            <person name="Lipzen A."/>
            <person name="Mereny Z."/>
            <person name="Hegedus B."/>
            <person name="Baldrian P."/>
            <person name="Stursova M."/>
            <person name="Weitz H."/>
            <person name="Taylor A."/>
            <person name="Grigoriev I.V."/>
            <person name="Nagy L.G."/>
            <person name="Martin F."/>
            <person name="Kauserud H."/>
        </authorList>
    </citation>
    <scope>NUCLEOTIDE SEQUENCE</scope>
    <source>
        <strain evidence="2">CBHHK200</strain>
    </source>
</reference>
<accession>A0AAD6WYV2</accession>
<evidence type="ECO:0000313" key="3">
    <source>
        <dbReference type="Proteomes" id="UP001218188"/>
    </source>
</evidence>
<comment type="caution">
    <text evidence="2">The sequence shown here is derived from an EMBL/GenBank/DDBJ whole genome shotgun (WGS) entry which is preliminary data.</text>
</comment>
<sequence>SLAACLKDKITTAQLLSHHAADAPEDLPEGIRTFLGSAVDLPTEYVDGCWKAFSSFIWKYNDNGKTKGSEADTFRKFGLDNVLALCTLFLPTHYCNTPGCTYTSLLRDKDGPSKAVLYTLSDGACAMFASHLSCLGCQTRYYPDYPVRNGIRVYYDKIPNEIQVAEHQYVERAVLNLFTNLLLISWTSATNGTRVYNEALSQPENFPDHPDWMDTSFKLRPEHVWDSFVLLSLLEDYEAQQVTLHVPHTGDQQERFTAAMQERKTRIQLLGQPEWGHHCTKCLRVWDKDGTMSVYYL</sequence>
<dbReference type="InterPro" id="IPR041539">
    <property type="entry name" value="CxC5"/>
</dbReference>
<dbReference type="Pfam" id="PF18718">
    <property type="entry name" value="CxC5"/>
    <property type="match status" value="1"/>
</dbReference>
<dbReference type="AlphaFoldDB" id="A0AAD6WYV2"/>
<keyword evidence="3" id="KW-1185">Reference proteome</keyword>
<evidence type="ECO:0000313" key="2">
    <source>
        <dbReference type="EMBL" id="KAJ7029645.1"/>
    </source>
</evidence>
<dbReference type="Proteomes" id="UP001218188">
    <property type="component" value="Unassembled WGS sequence"/>
</dbReference>